<feature type="region of interest" description="Disordered" evidence="1">
    <location>
        <begin position="226"/>
        <end position="249"/>
    </location>
</feature>
<dbReference type="EMBL" id="CAHR02000057">
    <property type="protein sequence ID" value="CCG81752.1"/>
    <property type="molecule type" value="Genomic_DNA"/>
</dbReference>
<evidence type="ECO:0000256" key="1">
    <source>
        <dbReference type="SAM" id="MobiDB-lite"/>
    </source>
</evidence>
<sequence>MAKRRRQEDVPPDNEVDHAITARARSASPSEKLSRVSPDEAAIARDHNGAELTCTLPPLCNLKPRTFYDVGSFESHYQKYHCNICNECLARFPTNIFLDLHLEECHDPIWSARLARGEKMFRCFVKHCSVRFGSATSRRRHLETVHQYPSEFRFNIVTKGLNKNAKSLLYDQKVRTAIRKNVQAPDRQMTGLTQEAVLTTEMISSGPGPESYRPPMTRAQRRAAARAQEDIRALDKKEAQPEDHDDAVIDKYGDYSSPQVKKMQDARELHKQSVHDLFKALEDPGLLEPKEQHEDDAQMDDLSSVLNRAQIVPAQIRFGNKHAR</sequence>
<feature type="compositionally biased region" description="Basic and acidic residues" evidence="1">
    <location>
        <begin position="227"/>
        <end position="249"/>
    </location>
</feature>
<feature type="domain" description="C2H2-type" evidence="2">
    <location>
        <begin position="85"/>
        <end position="106"/>
    </location>
</feature>
<reference evidence="3 4" key="1">
    <citation type="journal article" date="2013" name="MBio">
        <title>Genome sequencing of the plant pathogen Taphrina deformans, the causal agent of peach leaf curl.</title>
        <authorList>
            <person name="Cisse O.H."/>
            <person name="Almeida J.M.G.C.F."/>
            <person name="Fonseca A."/>
            <person name="Kumar A.A."/>
            <person name="Salojaervi J."/>
            <person name="Overmyer K."/>
            <person name="Hauser P.M."/>
            <person name="Pagni M."/>
        </authorList>
    </citation>
    <scope>NUCLEOTIDE SEQUENCE [LARGE SCALE GENOMIC DNA]</scope>
    <source>
        <strain evidence="4">PYCC 5710 / ATCC 11124 / CBS 356.35 / IMI 108563 / JCM 9778 / NBRC 8474</strain>
    </source>
</reference>
<evidence type="ECO:0000313" key="4">
    <source>
        <dbReference type="Proteomes" id="UP000013776"/>
    </source>
</evidence>
<dbReference type="AlphaFoldDB" id="R4XEF5"/>
<comment type="caution">
    <text evidence="3">The sequence shown here is derived from an EMBL/GenBank/DDBJ whole genome shotgun (WGS) entry which is preliminary data.</text>
</comment>
<protein>
    <recommendedName>
        <fullName evidence="2">C2H2-type domain-containing protein</fullName>
    </recommendedName>
</protein>
<dbReference type="SMART" id="SM00355">
    <property type="entry name" value="ZnF_C2H2"/>
    <property type="match status" value="3"/>
</dbReference>
<dbReference type="PANTHER" id="PTHR21354:SF0">
    <property type="entry name" value="ZINC FINGER PROTEIN 511"/>
    <property type="match status" value="1"/>
</dbReference>
<proteinExistence type="predicted"/>
<organism evidence="3 4">
    <name type="scientific">Taphrina deformans (strain PYCC 5710 / ATCC 11124 / CBS 356.35 / IMI 108563 / JCM 9778 / NBRC 8474)</name>
    <name type="common">Peach leaf curl fungus</name>
    <name type="synonym">Lalaria deformans</name>
    <dbReference type="NCBI Taxonomy" id="1097556"/>
    <lineage>
        <taxon>Eukaryota</taxon>
        <taxon>Fungi</taxon>
        <taxon>Dikarya</taxon>
        <taxon>Ascomycota</taxon>
        <taxon>Taphrinomycotina</taxon>
        <taxon>Taphrinomycetes</taxon>
        <taxon>Taphrinales</taxon>
        <taxon>Taphrinaceae</taxon>
        <taxon>Taphrina</taxon>
    </lineage>
</organism>
<dbReference type="PROSITE" id="PS00028">
    <property type="entry name" value="ZINC_FINGER_C2H2_1"/>
    <property type="match status" value="2"/>
</dbReference>
<evidence type="ECO:0000259" key="2">
    <source>
        <dbReference type="PROSITE" id="PS00028"/>
    </source>
</evidence>
<feature type="region of interest" description="Disordered" evidence="1">
    <location>
        <begin position="1"/>
        <end position="36"/>
    </location>
</feature>
<dbReference type="InterPro" id="IPR013087">
    <property type="entry name" value="Znf_C2H2_type"/>
</dbReference>
<evidence type="ECO:0000313" key="3">
    <source>
        <dbReference type="EMBL" id="CCG81752.1"/>
    </source>
</evidence>
<dbReference type="InterPro" id="IPR039258">
    <property type="entry name" value="ZNF511"/>
</dbReference>
<dbReference type="OrthoDB" id="18440at2759"/>
<dbReference type="VEuPathDB" id="FungiDB:TAPDE_001595"/>
<dbReference type="eggNOG" id="KOG4173">
    <property type="taxonomic scope" value="Eukaryota"/>
</dbReference>
<gene>
    <name evidence="3" type="ORF">TAPDE_001595</name>
</gene>
<dbReference type="PANTHER" id="PTHR21354">
    <property type="entry name" value="ZINC FINGER PROTEIN 511"/>
    <property type="match status" value="1"/>
</dbReference>
<dbReference type="Proteomes" id="UP000013776">
    <property type="component" value="Unassembled WGS sequence"/>
</dbReference>
<keyword evidence="4" id="KW-1185">Reference proteome</keyword>
<feature type="domain" description="C2H2-type" evidence="2">
    <location>
        <begin position="123"/>
        <end position="146"/>
    </location>
</feature>
<accession>R4XEF5</accession>
<name>R4XEF5_TAPDE</name>